<reference evidence="3 4" key="1">
    <citation type="journal article" date="2016" name="Nat. Commun.">
        <title>Thousands of microbial genomes shed light on interconnected biogeochemical processes in an aquifer system.</title>
        <authorList>
            <person name="Anantharaman K."/>
            <person name="Brown C.T."/>
            <person name="Hug L.A."/>
            <person name="Sharon I."/>
            <person name="Castelle C.J."/>
            <person name="Probst A.J."/>
            <person name="Thomas B.C."/>
            <person name="Singh A."/>
            <person name="Wilkins M.J."/>
            <person name="Karaoz U."/>
            <person name="Brodie E.L."/>
            <person name="Williams K.H."/>
            <person name="Hubbard S.S."/>
            <person name="Banfield J.F."/>
        </authorList>
    </citation>
    <scope>NUCLEOTIDE SEQUENCE [LARGE SCALE GENOMIC DNA]</scope>
</reference>
<dbReference type="Pfam" id="PF13519">
    <property type="entry name" value="VWA_2"/>
    <property type="match status" value="1"/>
</dbReference>
<feature type="compositionally biased region" description="Basic and acidic residues" evidence="1">
    <location>
        <begin position="359"/>
        <end position="373"/>
    </location>
</feature>
<dbReference type="InterPro" id="IPR036465">
    <property type="entry name" value="vWFA_dom_sf"/>
</dbReference>
<dbReference type="Proteomes" id="UP000176780">
    <property type="component" value="Unassembled WGS sequence"/>
</dbReference>
<evidence type="ECO:0000313" key="4">
    <source>
        <dbReference type="Proteomes" id="UP000176780"/>
    </source>
</evidence>
<dbReference type="AlphaFoldDB" id="A0A1F5HHM0"/>
<accession>A0A1F5HHM0</accession>
<dbReference type="SUPFAM" id="SSF53300">
    <property type="entry name" value="vWA-like"/>
    <property type="match status" value="1"/>
</dbReference>
<dbReference type="InterPro" id="IPR002035">
    <property type="entry name" value="VWF_A"/>
</dbReference>
<evidence type="ECO:0000313" key="3">
    <source>
        <dbReference type="EMBL" id="OGE03611.1"/>
    </source>
</evidence>
<protein>
    <recommendedName>
        <fullName evidence="2">VWFA domain-containing protein</fullName>
    </recommendedName>
</protein>
<proteinExistence type="predicted"/>
<dbReference type="STRING" id="1797727.A3B51_01225"/>
<dbReference type="SMART" id="SM00327">
    <property type="entry name" value="VWA"/>
    <property type="match status" value="1"/>
</dbReference>
<dbReference type="Gene3D" id="3.40.50.410">
    <property type="entry name" value="von Willebrand factor, type A domain"/>
    <property type="match status" value="1"/>
</dbReference>
<feature type="region of interest" description="Disordered" evidence="1">
    <location>
        <begin position="258"/>
        <end position="404"/>
    </location>
</feature>
<feature type="region of interest" description="Disordered" evidence="1">
    <location>
        <begin position="1"/>
        <end position="23"/>
    </location>
</feature>
<evidence type="ECO:0000256" key="1">
    <source>
        <dbReference type="SAM" id="MobiDB-lite"/>
    </source>
</evidence>
<dbReference type="EMBL" id="MFBQ01000047">
    <property type="protein sequence ID" value="OGE03611.1"/>
    <property type="molecule type" value="Genomic_DNA"/>
</dbReference>
<sequence length="776" mass="88819">MTVETQAAISEPPKGEHKPESERLERRRLIAHLGRVFARRYDIQVLPSRQKGLWACSLDPKVTLEIEKYITGERESLDDLPQQAFVPKQIIYDEPSAQEMSLDQITTLLHHEAGHAKYTDFRSMIEGQRQAKDEGHLPTSFWITFEGVEDPRVNSLEGEESPAIDRQIRVNQDKDLQDRLTESPIGDRPKMVQFAYDSFNVWLHGEPIAELEGTDVGDAINLARPLLEQYFSNTDVEQRKMLQSQIWDIARPLEKKDIEQEQKRQMAKQKGMKGQKGQQQSGQGAGEPVQTVSSQNGQEEIAPPSFPGGKQESGPTQVEEKEGEGGTDSSKSGQKPDNKGFLSRLRKAIFNDREEEPEQPQKEEKKPKEEKIDLSQFTDEQMQQLQEALDSLTPEERTELEKKAREEIDEVQKDWLKDKLSKLLKIKKNKETGQYEVAPQLASEKTQKQAEEDYEEAVSEIEAQEAEETAQEEQQRRQQEEVLRQLDVQRREKIEMQRAGFDPETERDKFLLYQALEDSMYAHVRNFRQAIEKVIPRKKESKYEPGYFSGPKFDRRELIKKAPLGNEQFWERQVEVPTGDPRLFIGLLVDNSGSMSGVKMEEARKTMVFFAKVCGDMGIPFMTAAFGDDAQVIKTFRQDFDSPGERIKPKMIDFTDASGGSTNMHAGIEITIDAMNDQRRRLKDCHGLIFVITDGGANAGLTGQALKDYVEENRGRLTFKSFGLSAGTGERQQIQDYLNFYFGESNCAYPESFESLPDEAFRVLRTNLIQFQRFFS</sequence>
<feature type="domain" description="VWFA" evidence="2">
    <location>
        <begin position="584"/>
        <end position="768"/>
    </location>
</feature>
<feature type="region of interest" description="Disordered" evidence="1">
    <location>
        <begin position="433"/>
        <end position="480"/>
    </location>
</feature>
<gene>
    <name evidence="3" type="ORF">A3B51_01225</name>
</gene>
<dbReference type="CDD" id="cd00198">
    <property type="entry name" value="vWFA"/>
    <property type="match status" value="1"/>
</dbReference>
<comment type="caution">
    <text evidence="3">The sequence shown here is derived from an EMBL/GenBank/DDBJ whole genome shotgun (WGS) entry which is preliminary data.</text>
</comment>
<feature type="compositionally biased region" description="Acidic residues" evidence="1">
    <location>
        <begin position="452"/>
        <end position="471"/>
    </location>
</feature>
<name>A0A1F5HHM0_9BACT</name>
<feature type="compositionally biased region" description="Polar residues" evidence="1">
    <location>
        <begin position="375"/>
        <end position="386"/>
    </location>
</feature>
<feature type="compositionally biased region" description="Basic and acidic residues" evidence="1">
    <location>
        <begin position="13"/>
        <end position="23"/>
    </location>
</feature>
<organism evidence="3 4">
    <name type="scientific">Candidatus Curtissbacteria bacterium RIFCSPLOWO2_01_FULL_41_18</name>
    <dbReference type="NCBI Taxonomy" id="1797727"/>
    <lineage>
        <taxon>Bacteria</taxon>
        <taxon>Candidatus Curtissiibacteriota</taxon>
    </lineage>
</organism>
<dbReference type="PROSITE" id="PS50234">
    <property type="entry name" value="VWFA"/>
    <property type="match status" value="1"/>
</dbReference>
<evidence type="ECO:0000259" key="2">
    <source>
        <dbReference type="PROSITE" id="PS50234"/>
    </source>
</evidence>
<feature type="compositionally biased region" description="Basic and acidic residues" evidence="1">
    <location>
        <begin position="394"/>
        <end position="404"/>
    </location>
</feature>